<feature type="compositionally biased region" description="Low complexity" evidence="5">
    <location>
        <begin position="284"/>
        <end position="293"/>
    </location>
</feature>
<feature type="compositionally biased region" description="Gly residues" evidence="5">
    <location>
        <begin position="294"/>
        <end position="309"/>
    </location>
</feature>
<evidence type="ECO:0000256" key="2">
    <source>
        <dbReference type="ARBA" id="ARBA00022723"/>
    </source>
</evidence>
<dbReference type="PANTHER" id="PTHR45868:SF93">
    <property type="entry name" value="OS12G0144600 PROTEIN"/>
    <property type="match status" value="1"/>
</dbReference>
<feature type="compositionally biased region" description="Acidic residues" evidence="5">
    <location>
        <begin position="166"/>
        <end position="200"/>
    </location>
</feature>
<feature type="compositionally biased region" description="Gly residues" evidence="5">
    <location>
        <begin position="250"/>
        <end position="265"/>
    </location>
</feature>
<name>A0AAQ3QLY3_9LILI</name>
<sequence length="416" mass="43859">MSKEEDSKFLKIQTCVMKVNNICCDGCQKKVKKVLHKIDGVYTSAIDVEGRKVTVTGNVDPAILIKKLNKAGKHAELLSAKGGKEQNVTNKLEKLHLELAKEQHKSDGKAQKGGGGGGGKEQKGQQPQQLTKGFKDLKFPSFEDFKIPFKKDTKTGKSDLPSKELEGDDGSEFDDEYDEHDEFDDDEAFDEMDGSDEDFCDDPKMVKAMNLQPKSNGVAKDKKGGGGGGGGGGKGGEAPLLNKIMEGKKGGGGNKDQGSGGGKNGHGGHDSKNGGNNSKGGHGNAHNGNPSHGGNKGGGSNDGVVGGLPMGQPNMMGQLGNMNPSMGLGGPPPGYFQGGSEMMAGANPYQQQYLQALMQHQQQQRVMMNGHDRPAFPPMMGYGYGQPTAHMPPPPGPGPGPYTIFSDENPNSCSIM</sequence>
<evidence type="ECO:0000313" key="8">
    <source>
        <dbReference type="Proteomes" id="UP001327560"/>
    </source>
</evidence>
<dbReference type="PROSITE" id="PS50846">
    <property type="entry name" value="HMA_2"/>
    <property type="match status" value="1"/>
</dbReference>
<keyword evidence="1" id="KW-0488">Methylation</keyword>
<dbReference type="PANTHER" id="PTHR45868">
    <property type="entry name" value="HEAVY METAL-ASSOCIATED ISOPRENYLATED PLANT PROTEIN 33-RELATED"/>
    <property type="match status" value="1"/>
</dbReference>
<keyword evidence="2" id="KW-0479">Metal-binding</keyword>
<dbReference type="InterPro" id="IPR036163">
    <property type="entry name" value="HMA_dom_sf"/>
</dbReference>
<feature type="domain" description="HMA" evidence="6">
    <location>
        <begin position="13"/>
        <end position="76"/>
    </location>
</feature>
<dbReference type="Gene3D" id="3.30.70.100">
    <property type="match status" value="1"/>
</dbReference>
<dbReference type="GO" id="GO:0046872">
    <property type="term" value="F:metal ion binding"/>
    <property type="evidence" value="ECO:0007669"/>
    <property type="project" value="UniProtKB-KW"/>
</dbReference>
<organism evidence="7 8">
    <name type="scientific">Canna indica</name>
    <name type="common">Indian-shot</name>
    <dbReference type="NCBI Taxonomy" id="4628"/>
    <lineage>
        <taxon>Eukaryota</taxon>
        <taxon>Viridiplantae</taxon>
        <taxon>Streptophyta</taxon>
        <taxon>Embryophyta</taxon>
        <taxon>Tracheophyta</taxon>
        <taxon>Spermatophyta</taxon>
        <taxon>Magnoliopsida</taxon>
        <taxon>Liliopsida</taxon>
        <taxon>Zingiberales</taxon>
        <taxon>Cannaceae</taxon>
        <taxon>Canna</taxon>
    </lineage>
</organism>
<evidence type="ECO:0000256" key="4">
    <source>
        <dbReference type="ARBA" id="ARBA00024045"/>
    </source>
</evidence>
<dbReference type="EMBL" id="CP136897">
    <property type="protein sequence ID" value="WOL16184.1"/>
    <property type="molecule type" value="Genomic_DNA"/>
</dbReference>
<dbReference type="InterPro" id="IPR006121">
    <property type="entry name" value="HMA_dom"/>
</dbReference>
<keyword evidence="8" id="KW-1185">Reference proteome</keyword>
<dbReference type="Proteomes" id="UP001327560">
    <property type="component" value="Chromosome 8"/>
</dbReference>
<proteinExistence type="inferred from homology"/>
<dbReference type="InterPro" id="IPR017969">
    <property type="entry name" value="Heavy-metal-associated_CS"/>
</dbReference>
<feature type="compositionally biased region" description="Basic and acidic residues" evidence="5">
    <location>
        <begin position="148"/>
        <end position="165"/>
    </location>
</feature>
<dbReference type="AlphaFoldDB" id="A0AAQ3QLY3"/>
<dbReference type="PROSITE" id="PS01047">
    <property type="entry name" value="HMA_1"/>
    <property type="match status" value="1"/>
</dbReference>
<keyword evidence="3" id="KW-0636">Prenylation</keyword>
<evidence type="ECO:0000313" key="7">
    <source>
        <dbReference type="EMBL" id="WOL16184.1"/>
    </source>
</evidence>
<protein>
    <submittedName>
        <fullName evidence="7">Neurogenic protein mastermind-like</fullName>
    </submittedName>
</protein>
<feature type="compositionally biased region" description="Polar residues" evidence="5">
    <location>
        <begin position="406"/>
        <end position="416"/>
    </location>
</feature>
<dbReference type="Pfam" id="PF00403">
    <property type="entry name" value="HMA"/>
    <property type="match status" value="1"/>
</dbReference>
<keyword evidence="3" id="KW-0449">Lipoprotein</keyword>
<feature type="region of interest" description="Disordered" evidence="5">
    <location>
        <begin position="384"/>
        <end position="416"/>
    </location>
</feature>
<feature type="region of interest" description="Disordered" evidence="5">
    <location>
        <begin position="101"/>
        <end position="135"/>
    </location>
</feature>
<dbReference type="SUPFAM" id="SSF55008">
    <property type="entry name" value="HMA, heavy metal-associated domain"/>
    <property type="match status" value="1"/>
</dbReference>
<evidence type="ECO:0000256" key="1">
    <source>
        <dbReference type="ARBA" id="ARBA00022481"/>
    </source>
</evidence>
<comment type="similarity">
    <text evidence="4">Belongs to the HIPP family.</text>
</comment>
<feature type="compositionally biased region" description="Gly residues" evidence="5">
    <location>
        <begin position="225"/>
        <end position="236"/>
    </location>
</feature>
<evidence type="ECO:0000259" key="6">
    <source>
        <dbReference type="PROSITE" id="PS50846"/>
    </source>
</evidence>
<feature type="compositionally biased region" description="Pro residues" evidence="5">
    <location>
        <begin position="390"/>
        <end position="400"/>
    </location>
</feature>
<evidence type="ECO:0000256" key="5">
    <source>
        <dbReference type="SAM" id="MobiDB-lite"/>
    </source>
</evidence>
<reference evidence="7 8" key="1">
    <citation type="submission" date="2023-10" db="EMBL/GenBank/DDBJ databases">
        <title>Chromosome-scale genome assembly provides insights into flower coloration mechanisms of Canna indica.</title>
        <authorList>
            <person name="Li C."/>
        </authorList>
    </citation>
    <scope>NUCLEOTIDE SEQUENCE [LARGE SCALE GENOMIC DNA]</scope>
    <source>
        <tissue evidence="7">Flower</tissue>
    </source>
</reference>
<dbReference type="CDD" id="cd00371">
    <property type="entry name" value="HMA"/>
    <property type="match status" value="1"/>
</dbReference>
<feature type="compositionally biased region" description="Basic and acidic residues" evidence="5">
    <location>
        <begin position="101"/>
        <end position="110"/>
    </location>
</feature>
<feature type="region of interest" description="Disordered" evidence="5">
    <location>
        <begin position="148"/>
        <end position="333"/>
    </location>
</feature>
<evidence type="ECO:0000256" key="3">
    <source>
        <dbReference type="ARBA" id="ARBA00023289"/>
    </source>
</evidence>
<gene>
    <name evidence="7" type="ORF">Cni_G24966</name>
</gene>
<accession>A0AAQ3QLY3</accession>